<feature type="transmembrane region" description="Helical" evidence="9">
    <location>
        <begin position="257"/>
        <end position="276"/>
    </location>
</feature>
<accession>E3I355</accession>
<keyword evidence="3" id="KW-1003">Cell membrane</keyword>
<feature type="compositionally biased region" description="Low complexity" evidence="8">
    <location>
        <begin position="48"/>
        <end position="57"/>
    </location>
</feature>
<dbReference type="AlphaFoldDB" id="E3I355"/>
<dbReference type="RefSeq" id="WP_013419799.1">
    <property type="nucleotide sequence ID" value="NC_014664.1"/>
</dbReference>
<keyword evidence="11" id="KW-1185">Reference proteome</keyword>
<keyword evidence="4" id="KW-0997">Cell inner membrane</keyword>
<dbReference type="HOGENOM" id="CLU_057693_1_0_5"/>
<organism evidence="10 11">
    <name type="scientific">Rhodomicrobium vannielii (strain ATCC 17100 / DSM 162 / LMG 4299 / NCIMB 10020 / ATH 3.1.1)</name>
    <dbReference type="NCBI Taxonomy" id="648757"/>
    <lineage>
        <taxon>Bacteria</taxon>
        <taxon>Pseudomonadati</taxon>
        <taxon>Pseudomonadota</taxon>
        <taxon>Alphaproteobacteria</taxon>
        <taxon>Hyphomicrobiales</taxon>
        <taxon>Hyphomicrobiaceae</taxon>
        <taxon>Rhodomicrobium</taxon>
    </lineage>
</organism>
<keyword evidence="7 9" id="KW-0472">Membrane</keyword>
<evidence type="ECO:0000256" key="1">
    <source>
        <dbReference type="ARBA" id="ARBA00004429"/>
    </source>
</evidence>
<feature type="compositionally biased region" description="Basic and acidic residues" evidence="8">
    <location>
        <begin position="16"/>
        <end position="31"/>
    </location>
</feature>
<comment type="subcellular location">
    <subcellularLocation>
        <location evidence="1">Cell inner membrane</location>
        <topology evidence="1">Multi-pass membrane protein</topology>
    </subcellularLocation>
</comment>
<evidence type="ECO:0000256" key="4">
    <source>
        <dbReference type="ARBA" id="ARBA00022519"/>
    </source>
</evidence>
<protein>
    <submittedName>
        <fullName evidence="10">Uncharacterized protein family UPF0283</fullName>
    </submittedName>
</protein>
<dbReference type="EMBL" id="CP002292">
    <property type="protein sequence ID" value="ADP71416.1"/>
    <property type="molecule type" value="Genomic_DNA"/>
</dbReference>
<dbReference type="InterPro" id="IPR021147">
    <property type="entry name" value="DUF697"/>
</dbReference>
<dbReference type="STRING" id="648757.Rvan_2191"/>
<keyword evidence="6 9" id="KW-1133">Transmembrane helix</keyword>
<evidence type="ECO:0000256" key="8">
    <source>
        <dbReference type="SAM" id="MobiDB-lite"/>
    </source>
</evidence>
<dbReference type="NCBIfam" id="TIGR01620">
    <property type="entry name" value="hyp_HI0043"/>
    <property type="match status" value="1"/>
</dbReference>
<evidence type="ECO:0000313" key="10">
    <source>
        <dbReference type="EMBL" id="ADP71416.1"/>
    </source>
</evidence>
<comment type="similarity">
    <text evidence="2">Belongs to the UPF0283 family.</text>
</comment>
<feature type="region of interest" description="Disordered" evidence="8">
    <location>
        <begin position="1"/>
        <end position="99"/>
    </location>
</feature>
<dbReference type="InterPro" id="IPR006507">
    <property type="entry name" value="UPF0283"/>
</dbReference>
<evidence type="ECO:0000256" key="9">
    <source>
        <dbReference type="SAM" id="Phobius"/>
    </source>
</evidence>
<evidence type="ECO:0000256" key="6">
    <source>
        <dbReference type="ARBA" id="ARBA00022989"/>
    </source>
</evidence>
<dbReference type="PANTHER" id="PTHR39342">
    <property type="entry name" value="UPF0283 MEMBRANE PROTEIN YCJF"/>
    <property type="match status" value="1"/>
</dbReference>
<name>E3I355_RHOVT</name>
<evidence type="ECO:0000256" key="2">
    <source>
        <dbReference type="ARBA" id="ARBA00008255"/>
    </source>
</evidence>
<dbReference type="Pfam" id="PF05128">
    <property type="entry name" value="DUF697"/>
    <property type="match status" value="1"/>
</dbReference>
<dbReference type="eggNOG" id="COG3768">
    <property type="taxonomic scope" value="Bacteria"/>
</dbReference>
<evidence type="ECO:0000256" key="5">
    <source>
        <dbReference type="ARBA" id="ARBA00022692"/>
    </source>
</evidence>
<reference evidence="11" key="1">
    <citation type="journal article" date="2011" name="J. Bacteriol.">
        <title>Genome sequences of eight morphologically diverse alphaproteobacteria.</title>
        <authorList>
            <consortium name="US DOE Joint Genome Institute"/>
            <person name="Brown P.J."/>
            <person name="Kysela D.T."/>
            <person name="Buechlein A."/>
            <person name="Hemmerich C."/>
            <person name="Brun Y.V."/>
        </authorList>
    </citation>
    <scope>NUCLEOTIDE SEQUENCE [LARGE SCALE GENOMIC DNA]</scope>
    <source>
        <strain evidence="11">ATCC 17100 / ATH 3.1.1 / DSM 162 / LMG 4299</strain>
    </source>
</reference>
<sequence>MTGEPKGRTPAAFNLDDPRLSADVPLRDEAPAYKPEAQKVSPAAASRAGEPGPDKPGAAPPPGAQPNAKPRAAGPQPNATAPALAPSDQPSGTTAEPPEKAISRTRKWGGLFLSAVGGLVVLAMLIWVQDTFLSLLGRHDWIGWAATILLAVAVFSFAMILGREIAGLARLSAMTNVRKRADSALMVEDTKQARVAAGEIRAIFAERRELADGIARLKKHERDIMDAKQVLGLTERELLVPLDKLARVTIGSSGRRVLTVTTLSPAAIISVGFVAYENFRMLRNLASIYGGRPGIFAILKLMRLIAGHLALTGGIAFTDDILSQVLGHGLTARVSKRLGEGLINGGFTMRIGLAAVEVLRPLPYVEAKQPRFREFVSEFLKVGHRFAGEITPEGKERGRG</sequence>
<proteinExistence type="inferred from homology"/>
<evidence type="ECO:0000256" key="3">
    <source>
        <dbReference type="ARBA" id="ARBA00022475"/>
    </source>
</evidence>
<dbReference type="OrthoDB" id="9816060at2"/>
<dbReference type="KEGG" id="rva:Rvan_2191"/>
<feature type="transmembrane region" description="Helical" evidence="9">
    <location>
        <begin position="108"/>
        <end position="129"/>
    </location>
</feature>
<feature type="transmembrane region" description="Helical" evidence="9">
    <location>
        <begin position="141"/>
        <end position="161"/>
    </location>
</feature>
<keyword evidence="5 9" id="KW-0812">Transmembrane</keyword>
<dbReference type="GO" id="GO:0005886">
    <property type="term" value="C:plasma membrane"/>
    <property type="evidence" value="ECO:0007669"/>
    <property type="project" value="UniProtKB-SubCell"/>
</dbReference>
<dbReference type="Proteomes" id="UP000001399">
    <property type="component" value="Chromosome"/>
</dbReference>
<dbReference type="PANTHER" id="PTHR39342:SF1">
    <property type="entry name" value="UPF0283 MEMBRANE PROTEIN YCJF"/>
    <property type="match status" value="1"/>
</dbReference>
<evidence type="ECO:0000256" key="7">
    <source>
        <dbReference type="ARBA" id="ARBA00023136"/>
    </source>
</evidence>
<evidence type="ECO:0000313" key="11">
    <source>
        <dbReference type="Proteomes" id="UP000001399"/>
    </source>
</evidence>
<gene>
    <name evidence="10" type="ordered locus">Rvan_2191</name>
</gene>